<dbReference type="EMBL" id="KQ417471">
    <property type="protein sequence ID" value="KOF91825.1"/>
    <property type="molecule type" value="Genomic_DNA"/>
</dbReference>
<reference evidence="1" key="1">
    <citation type="submission" date="2015-07" db="EMBL/GenBank/DDBJ databases">
        <title>MeaNS - Measles Nucleotide Surveillance Program.</title>
        <authorList>
            <person name="Tran T."/>
            <person name="Druce J."/>
        </authorList>
    </citation>
    <scope>NUCLEOTIDE SEQUENCE</scope>
    <source>
        <strain evidence="1">UCB-OBI-ISO-001</strain>
        <tissue evidence="1">Gonad</tissue>
    </source>
</reference>
<sequence>MNIQYVFILYLTLHSNAPACPNLSYNNISIAKLYKLASTNSIFLSMKMSGVLIFLLIL</sequence>
<organism evidence="1">
    <name type="scientific">Octopus bimaculoides</name>
    <name type="common">California two-spotted octopus</name>
    <dbReference type="NCBI Taxonomy" id="37653"/>
    <lineage>
        <taxon>Eukaryota</taxon>
        <taxon>Metazoa</taxon>
        <taxon>Spiralia</taxon>
        <taxon>Lophotrochozoa</taxon>
        <taxon>Mollusca</taxon>
        <taxon>Cephalopoda</taxon>
        <taxon>Coleoidea</taxon>
        <taxon>Octopodiformes</taxon>
        <taxon>Octopoda</taxon>
        <taxon>Incirrata</taxon>
        <taxon>Octopodidae</taxon>
        <taxon>Octopus</taxon>
    </lineage>
</organism>
<evidence type="ECO:0000313" key="1">
    <source>
        <dbReference type="EMBL" id="KOF91825.1"/>
    </source>
</evidence>
<protein>
    <submittedName>
        <fullName evidence="1">Uncharacterized protein</fullName>
    </submittedName>
</protein>
<proteinExistence type="predicted"/>
<dbReference type="AlphaFoldDB" id="A0A0L8HSV7"/>
<accession>A0A0L8HSV7</accession>
<gene>
    <name evidence="1" type="ORF">OCBIM_22008025mg</name>
</gene>
<name>A0A0L8HSV7_OCTBM</name>